<dbReference type="PROSITE" id="PS50222">
    <property type="entry name" value="EF_HAND_2"/>
    <property type="match status" value="1"/>
</dbReference>
<dbReference type="Gene3D" id="1.10.238.10">
    <property type="entry name" value="EF-hand"/>
    <property type="match status" value="1"/>
</dbReference>
<protein>
    <submittedName>
        <fullName evidence="3">Histidine kinase</fullName>
    </submittedName>
</protein>
<dbReference type="InterPro" id="IPR018247">
    <property type="entry name" value="EF_Hand_1_Ca_BS"/>
</dbReference>
<evidence type="ECO:0000313" key="4">
    <source>
        <dbReference type="Proteomes" id="UP001210865"/>
    </source>
</evidence>
<organism evidence="3 4">
    <name type="scientific">Sphingomonas abietis</name>
    <dbReference type="NCBI Taxonomy" id="3012344"/>
    <lineage>
        <taxon>Bacteria</taxon>
        <taxon>Pseudomonadati</taxon>
        <taxon>Pseudomonadota</taxon>
        <taxon>Alphaproteobacteria</taxon>
        <taxon>Sphingomonadales</taxon>
        <taxon>Sphingomonadaceae</taxon>
        <taxon>Sphingomonas</taxon>
    </lineage>
</organism>
<gene>
    <name evidence="3" type="ORF">PBT88_13735</name>
</gene>
<dbReference type="PROSITE" id="PS00018">
    <property type="entry name" value="EF_HAND_1"/>
    <property type="match status" value="3"/>
</dbReference>
<proteinExistence type="predicted"/>
<name>A0ABY7NIA7_9SPHN</name>
<feature type="domain" description="EF-hand" evidence="2">
    <location>
        <begin position="59"/>
        <end position="94"/>
    </location>
</feature>
<evidence type="ECO:0000256" key="1">
    <source>
        <dbReference type="SAM" id="MobiDB-lite"/>
    </source>
</evidence>
<dbReference type="RefSeq" id="WP_270075898.1">
    <property type="nucleotide sequence ID" value="NZ_CP115174.1"/>
</dbReference>
<dbReference type="EMBL" id="CP115174">
    <property type="protein sequence ID" value="WBO21249.1"/>
    <property type="molecule type" value="Genomic_DNA"/>
</dbReference>
<evidence type="ECO:0000259" key="2">
    <source>
        <dbReference type="PROSITE" id="PS50222"/>
    </source>
</evidence>
<dbReference type="InterPro" id="IPR011992">
    <property type="entry name" value="EF-hand-dom_pair"/>
</dbReference>
<dbReference type="SUPFAM" id="SSF47473">
    <property type="entry name" value="EF-hand"/>
    <property type="match status" value="1"/>
</dbReference>
<evidence type="ECO:0000313" key="3">
    <source>
        <dbReference type="EMBL" id="WBO21249.1"/>
    </source>
</evidence>
<keyword evidence="4" id="KW-1185">Reference proteome</keyword>
<keyword evidence="3" id="KW-0418">Kinase</keyword>
<dbReference type="Pfam" id="PF13202">
    <property type="entry name" value="EF-hand_5"/>
    <property type="match status" value="3"/>
</dbReference>
<reference evidence="3 4" key="1">
    <citation type="submission" date="2022-12" db="EMBL/GenBank/DDBJ databases">
        <title>Sphingomonas abieness sp. nov., an endophytic bacterium isolated from Abies koreana.</title>
        <authorList>
            <person name="Jiang L."/>
            <person name="Lee J."/>
        </authorList>
    </citation>
    <scope>NUCLEOTIDE SEQUENCE [LARGE SCALE GENOMIC DNA]</scope>
    <source>
        <strain evidence="4">PAMB 00755</strain>
    </source>
</reference>
<feature type="region of interest" description="Disordered" evidence="1">
    <location>
        <begin position="141"/>
        <end position="163"/>
    </location>
</feature>
<dbReference type="Proteomes" id="UP001210865">
    <property type="component" value="Chromosome"/>
</dbReference>
<feature type="compositionally biased region" description="Basic and acidic residues" evidence="1">
    <location>
        <begin position="61"/>
        <end position="82"/>
    </location>
</feature>
<accession>A0ABY7NIA7</accession>
<dbReference type="GO" id="GO:0016301">
    <property type="term" value="F:kinase activity"/>
    <property type="evidence" value="ECO:0007669"/>
    <property type="project" value="UniProtKB-KW"/>
</dbReference>
<feature type="region of interest" description="Disordered" evidence="1">
    <location>
        <begin position="55"/>
        <end position="82"/>
    </location>
</feature>
<dbReference type="InterPro" id="IPR002048">
    <property type="entry name" value="EF_hand_dom"/>
</dbReference>
<sequence length="163" mass="17513">MWRYLAGVASALFLVTAGFLIWTGLASRDEHIPPPPVLAQAFAAPVATAPVAVDAPQATEQTREQKRFSRSDHNKDGKIDRDEYLAARRRNFAKLDSNGDGKLSFDEYAVKGEAKFAAADADRSGALDPQEFATTRVVRKARPRCPPAGQAAPAATDSGEDNG</sequence>
<keyword evidence="3" id="KW-0808">Transferase</keyword>